<evidence type="ECO:0000313" key="4">
    <source>
        <dbReference type="Proteomes" id="UP000275368"/>
    </source>
</evidence>
<feature type="domain" description="N-acyltransferase N-terminal" evidence="1">
    <location>
        <begin position="14"/>
        <end position="143"/>
    </location>
</feature>
<dbReference type="Pfam" id="PF18082">
    <property type="entry name" value="NAT_N"/>
    <property type="match status" value="1"/>
</dbReference>
<dbReference type="EMBL" id="AP019308">
    <property type="protein sequence ID" value="BBH19534.1"/>
    <property type="molecule type" value="Genomic_DNA"/>
</dbReference>
<evidence type="ECO:0000259" key="1">
    <source>
        <dbReference type="Pfam" id="PF18082"/>
    </source>
</evidence>
<dbReference type="Pfam" id="PF18164">
    <property type="entry name" value="GNAT_C"/>
    <property type="match status" value="1"/>
</dbReference>
<protein>
    <submittedName>
        <fullName evidence="3">Uncharacterized protein</fullName>
    </submittedName>
</protein>
<dbReference type="Gene3D" id="3.40.630.120">
    <property type="match status" value="1"/>
</dbReference>
<dbReference type="Proteomes" id="UP000275368">
    <property type="component" value="Chromosome"/>
</dbReference>
<sequence length="344" mass="38859">MLNQSMEYLEDAYIRKINELLNLPIAALEAYLNTAKALRENAELLEVTVHCHEKIFHTNQPVMQEAMAVINSAQESVGAYSDMLPVIILGSGVPLMREFYAAHRIPQSILVDTLSDIRVWMNVHYQKNGAWGLSETAWVLNHLWCELFKIGRLQYIHKQWDQPFEVFRNRNTGEVAIYPVGGSVTVSNSGIHSDESNDQPTVSLGDEWEQVLHSTSSVLDLHIQEGEKLSPELCLQSLRAASQLFESAFPEKKFAAFVCSSWLLSPSFRNFLPPTSNIVQFNRLFHLLPLQGSDNQLFDRVFGGKPMDMDKAPRATKLQEAILEQWQNGEDLGEGTGFILKAEV</sequence>
<dbReference type="InterPro" id="IPR041273">
    <property type="entry name" value="NAT_N"/>
</dbReference>
<reference evidence="3 4" key="1">
    <citation type="submission" date="2018-11" db="EMBL/GenBank/DDBJ databases">
        <title>Complete genome sequence of Paenibacillus baekrokdamisoli strain KCTC 33723.</title>
        <authorList>
            <person name="Kang S.W."/>
            <person name="Lee K.C."/>
            <person name="Kim K.K."/>
            <person name="Kim J.S."/>
            <person name="Kim D.S."/>
            <person name="Ko S.H."/>
            <person name="Yang S.H."/>
            <person name="Lee J.S."/>
        </authorList>
    </citation>
    <scope>NUCLEOTIDE SEQUENCE [LARGE SCALE GENOMIC DNA]</scope>
    <source>
        <strain evidence="3 4">KCTC 33723</strain>
    </source>
</reference>
<evidence type="ECO:0000313" key="3">
    <source>
        <dbReference type="EMBL" id="BBH19534.1"/>
    </source>
</evidence>
<organism evidence="3 4">
    <name type="scientific">Paenibacillus baekrokdamisoli</name>
    <dbReference type="NCBI Taxonomy" id="1712516"/>
    <lineage>
        <taxon>Bacteria</taxon>
        <taxon>Bacillati</taxon>
        <taxon>Bacillota</taxon>
        <taxon>Bacilli</taxon>
        <taxon>Bacillales</taxon>
        <taxon>Paenibacillaceae</taxon>
        <taxon>Paenibacillus</taxon>
    </lineage>
</organism>
<feature type="domain" description="GNAT-like C-terminal" evidence="2">
    <location>
        <begin position="147"/>
        <end position="339"/>
    </location>
</feature>
<dbReference type="AlphaFoldDB" id="A0A3G9J8D3"/>
<keyword evidence="4" id="KW-1185">Reference proteome</keyword>
<dbReference type="InterPro" id="IPR041644">
    <property type="entry name" value="GNAT_C"/>
</dbReference>
<gene>
    <name evidence="3" type="ORF">Back11_08790</name>
</gene>
<proteinExistence type="predicted"/>
<accession>A0A3G9J8D3</accession>
<name>A0A3G9J8D3_9BACL</name>
<dbReference type="KEGG" id="pbk:Back11_08790"/>
<evidence type="ECO:0000259" key="2">
    <source>
        <dbReference type="Pfam" id="PF18164"/>
    </source>
</evidence>